<reference evidence="3 4" key="1">
    <citation type="submission" date="2018-02" db="EMBL/GenBank/DDBJ databases">
        <title>Complete genome sequencing of Faecalibacterium prausnitzii strains isolated from the human gut.</title>
        <authorList>
            <person name="Fitzgerald B.C."/>
            <person name="Shkoporov A.N."/>
            <person name="Ross P.R."/>
            <person name="Hill C."/>
        </authorList>
    </citation>
    <scope>NUCLEOTIDE SEQUENCE [LARGE SCALE GENOMIC DNA]</scope>
    <source>
        <strain evidence="3 4">APC942/8-14-2</strain>
    </source>
</reference>
<comment type="caution">
    <text evidence="3">The sequence shown here is derived from an EMBL/GenBank/DDBJ whole genome shotgun (WGS) entry which is preliminary data.</text>
</comment>
<evidence type="ECO:0000313" key="3">
    <source>
        <dbReference type="EMBL" id="RAW49126.1"/>
    </source>
</evidence>
<evidence type="ECO:0000256" key="2">
    <source>
        <dbReference type="SAM" id="Phobius"/>
    </source>
</evidence>
<dbReference type="EMBL" id="PRKZ01000006">
    <property type="protein sequence ID" value="RAW49126.1"/>
    <property type="molecule type" value="Genomic_DNA"/>
</dbReference>
<keyword evidence="2" id="KW-1133">Transmembrane helix</keyword>
<sequence>MLKNGLLTLLFAFIPGAGQMYQGYMKRGLSLMLMCCVIGVLAMLFAPIALFLMLVFMYSFFDTLNLRAQIALGNAPADDYLVHLDPKDKRLARLLLDSHKLVGWALIAFGALIAYENIIMNLLNDVLWRWGRDSVVFRAFYLVMDRLPDVVLCVALILCGAWLVRGPQKAGKKQAEAQEDAAGDADFQEYHAQPDAPEMTLSDDTSAKEENGHDE</sequence>
<feature type="transmembrane region" description="Helical" evidence="2">
    <location>
        <begin position="101"/>
        <end position="119"/>
    </location>
</feature>
<organism evidence="3 4">
    <name type="scientific">Faecalibacterium prausnitzii</name>
    <dbReference type="NCBI Taxonomy" id="853"/>
    <lineage>
        <taxon>Bacteria</taxon>
        <taxon>Bacillati</taxon>
        <taxon>Bacillota</taxon>
        <taxon>Clostridia</taxon>
        <taxon>Eubacteriales</taxon>
        <taxon>Oscillospiraceae</taxon>
        <taxon>Faecalibacterium</taxon>
    </lineage>
</organism>
<dbReference type="AlphaFoldDB" id="A0A329TKR1"/>
<feature type="transmembrane region" description="Helical" evidence="2">
    <location>
        <begin position="139"/>
        <end position="164"/>
    </location>
</feature>
<keyword evidence="2" id="KW-0812">Transmembrane</keyword>
<feature type="transmembrane region" description="Helical" evidence="2">
    <location>
        <begin position="28"/>
        <end position="61"/>
    </location>
</feature>
<dbReference type="Proteomes" id="UP000251634">
    <property type="component" value="Unassembled WGS sequence"/>
</dbReference>
<dbReference type="RefSeq" id="WP_112115805.1">
    <property type="nucleotide sequence ID" value="NZ_PRKZ01000006.1"/>
</dbReference>
<evidence type="ECO:0008006" key="5">
    <source>
        <dbReference type="Google" id="ProtNLM"/>
    </source>
</evidence>
<evidence type="ECO:0000256" key="1">
    <source>
        <dbReference type="SAM" id="MobiDB-lite"/>
    </source>
</evidence>
<name>A0A329TKR1_9FIRM</name>
<accession>A0A329TKR1</accession>
<protein>
    <recommendedName>
        <fullName evidence="5">DUF5683 domain-containing protein</fullName>
    </recommendedName>
</protein>
<evidence type="ECO:0000313" key="4">
    <source>
        <dbReference type="Proteomes" id="UP000251634"/>
    </source>
</evidence>
<keyword evidence="2" id="KW-0472">Membrane</keyword>
<gene>
    <name evidence="3" type="ORF">C4N25_09120</name>
</gene>
<feature type="compositionally biased region" description="Acidic residues" evidence="1">
    <location>
        <begin position="177"/>
        <end position="187"/>
    </location>
</feature>
<proteinExistence type="predicted"/>
<feature type="compositionally biased region" description="Basic and acidic residues" evidence="1">
    <location>
        <begin position="205"/>
        <end position="215"/>
    </location>
</feature>
<feature type="region of interest" description="Disordered" evidence="1">
    <location>
        <begin position="173"/>
        <end position="215"/>
    </location>
</feature>